<dbReference type="GO" id="GO:0005524">
    <property type="term" value="F:ATP binding"/>
    <property type="evidence" value="ECO:0007669"/>
    <property type="project" value="InterPro"/>
</dbReference>
<dbReference type="AlphaFoldDB" id="D7CNE1"/>
<reference evidence="1 2" key="2">
    <citation type="journal article" date="2010" name="Stand. Genomic Sci.">
        <title>Complete genome sequence of Syntrophothermus lipocalidus type strain (TGB-C1).</title>
        <authorList>
            <person name="Djao O.D."/>
            <person name="Zhang X."/>
            <person name="Lucas S."/>
            <person name="Lapidus A."/>
            <person name="Del Rio T.G."/>
            <person name="Nolan M."/>
            <person name="Tice H."/>
            <person name="Cheng J.F."/>
            <person name="Han C."/>
            <person name="Tapia R."/>
            <person name="Goodwin L."/>
            <person name="Pitluck S."/>
            <person name="Liolios K."/>
            <person name="Ivanova N."/>
            <person name="Mavromatis K."/>
            <person name="Mikhailova N."/>
            <person name="Ovchinnikova G."/>
            <person name="Pati A."/>
            <person name="Brambilla E."/>
            <person name="Chen A."/>
            <person name="Palaniappan K."/>
            <person name="Land M."/>
            <person name="Hauser L."/>
            <person name="Chang Y.J."/>
            <person name="Jeffries C.D."/>
            <person name="Rohde M."/>
            <person name="Sikorski J."/>
            <person name="Spring S."/>
            <person name="Goker M."/>
            <person name="Detter J.C."/>
            <person name="Woyke T."/>
            <person name="Bristow J."/>
            <person name="Eisen J.A."/>
            <person name="Markowitz V."/>
            <person name="Hugenholtz P."/>
            <person name="Kyrpides N.C."/>
            <person name="Klenk H.P."/>
        </authorList>
    </citation>
    <scope>NUCLEOTIDE SEQUENCE [LARGE SCALE GENOMIC DNA]</scope>
    <source>
        <strain evidence="2">DSM 12680 / TGB-C1</strain>
    </source>
</reference>
<dbReference type="Gene3D" id="3.40.50.300">
    <property type="entry name" value="P-loop containing nucleotide triphosphate hydrolases"/>
    <property type="match status" value="1"/>
</dbReference>
<dbReference type="GO" id="GO:0009236">
    <property type="term" value="P:cobalamin biosynthetic process"/>
    <property type="evidence" value="ECO:0007669"/>
    <property type="project" value="InterPro"/>
</dbReference>
<dbReference type="GO" id="GO:0008817">
    <property type="term" value="F:corrinoid adenosyltransferase activity"/>
    <property type="evidence" value="ECO:0007669"/>
    <property type="project" value="UniProtKB-EC"/>
</dbReference>
<organism evidence="1 2">
    <name type="scientific">Syntrophothermus lipocalidus (strain DSM 12680 / TGB-C1)</name>
    <dbReference type="NCBI Taxonomy" id="643648"/>
    <lineage>
        <taxon>Bacteria</taxon>
        <taxon>Bacillati</taxon>
        <taxon>Bacillota</taxon>
        <taxon>Clostridia</taxon>
        <taxon>Eubacteriales</taxon>
        <taxon>Syntrophomonadaceae</taxon>
        <taxon>Syntrophothermus</taxon>
    </lineage>
</organism>
<dbReference type="Pfam" id="PF02572">
    <property type="entry name" value="CobA_CobO_BtuR"/>
    <property type="match status" value="1"/>
</dbReference>
<dbReference type="Proteomes" id="UP000000378">
    <property type="component" value="Chromosome"/>
</dbReference>
<dbReference type="NCBIfam" id="TIGR00708">
    <property type="entry name" value="cobA"/>
    <property type="match status" value="1"/>
</dbReference>
<evidence type="ECO:0000313" key="1">
    <source>
        <dbReference type="EMBL" id="ADI02226.1"/>
    </source>
</evidence>
<reference evidence="2" key="1">
    <citation type="journal article" date="2010" name="Stand. Genomic Sci.">
        <title>Complete genome sequence of Syntrophothermus lipocalidus type strain (TGB-C1T).</title>
        <authorList>
            <consortium name="US DOE Joint Genome Institute (JGI-PGF)"/>
            <person name="Djao O."/>
            <person name="Zhang X."/>
            <person name="Lucas S."/>
            <person name="Lapidus A."/>
            <person name="Glavina Del Rio T."/>
            <person name="Nolan M."/>
            <person name="Tice H."/>
            <person name="Cheng J."/>
            <person name="Han C."/>
            <person name="Tapia R."/>
            <person name="Goodwin L."/>
            <person name="Pitluck S."/>
            <person name="Liolios K."/>
            <person name="Ivanova N."/>
            <person name="Mavromatis K."/>
            <person name="Mikhailova N."/>
            <person name="Ovchinnikova G."/>
            <person name="Pati A."/>
            <person name="Brambilla E."/>
            <person name="Chen A."/>
            <person name="Palaniappan K."/>
            <person name="Land M."/>
            <person name="Hauser L."/>
            <person name="Chang Y."/>
            <person name="Jeffries C."/>
            <person name="Rohde M."/>
            <person name="Sikorski J."/>
            <person name="Spring S."/>
            <person name="Goker M."/>
            <person name="Detter J."/>
            <person name="Woyke T."/>
            <person name="Bristow J."/>
            <person name="Eisen J."/>
            <person name="Markowitz V."/>
            <person name="Hugenholtz P."/>
            <person name="Kyrpides N."/>
            <person name="Klenk H."/>
        </authorList>
    </citation>
    <scope>NUCLEOTIDE SEQUENCE [LARGE SCALE GENOMIC DNA]</scope>
    <source>
        <strain evidence="2">DSM 12680 / TGB-C1</strain>
    </source>
</reference>
<dbReference type="EC" id="2.5.1.17" evidence="1"/>
<evidence type="ECO:0000313" key="2">
    <source>
        <dbReference type="Proteomes" id="UP000000378"/>
    </source>
</evidence>
<keyword evidence="2" id="KW-1185">Reference proteome</keyword>
<sequence length="179" mass="19761">MTEGKEEKKGLVLVITGDGKGKTTSALGQAVRAMGHGFKVFFLQFMKGRTYGEHICAEKYLPNLTVRQCGLEKFVIKGKATPADIEEAREGLEMARQAMFSGEYDMVILDEINICMDFGLIPVEEVVELVKNKPPQLDLVLTGRRAPAEIIELADTVSEVKEIKHAYAKGIKARAGIEF</sequence>
<keyword evidence="1" id="KW-0808">Transferase</keyword>
<dbReference type="KEGG" id="slp:Slip_1463"/>
<dbReference type="PIRSF" id="PIRSF015617">
    <property type="entry name" value="Adensltrnsf_CobA"/>
    <property type="match status" value="1"/>
</dbReference>
<dbReference type="PANTHER" id="PTHR46638">
    <property type="entry name" value="CORRINOID ADENOSYLTRANSFERASE"/>
    <property type="match status" value="1"/>
</dbReference>
<dbReference type="SUPFAM" id="SSF52540">
    <property type="entry name" value="P-loop containing nucleoside triphosphate hydrolases"/>
    <property type="match status" value="1"/>
</dbReference>
<proteinExistence type="predicted"/>
<dbReference type="eggNOG" id="COG2109">
    <property type="taxonomic scope" value="Bacteria"/>
</dbReference>
<accession>D7CNE1</accession>
<dbReference type="InterPro" id="IPR027417">
    <property type="entry name" value="P-loop_NTPase"/>
</dbReference>
<dbReference type="CDD" id="cd00561">
    <property type="entry name" value="CobA_ACA"/>
    <property type="match status" value="1"/>
</dbReference>
<name>D7CNE1_SYNLT</name>
<dbReference type="InterPro" id="IPR003724">
    <property type="entry name" value="CblAdoTrfase_CobA"/>
</dbReference>
<dbReference type="STRING" id="643648.Slip_1463"/>
<dbReference type="EMBL" id="CP002048">
    <property type="protein sequence ID" value="ADI02226.1"/>
    <property type="molecule type" value="Genomic_DNA"/>
</dbReference>
<dbReference type="OrthoDB" id="9810309at2"/>
<gene>
    <name evidence="1" type="ordered locus">Slip_1463</name>
</gene>
<dbReference type="HOGENOM" id="CLU_088595_2_0_9"/>
<protein>
    <submittedName>
        <fullName evidence="1">Cob(I)alamin adenosyltransferase</fullName>
        <ecNumber evidence="1">2.5.1.17</ecNumber>
    </submittedName>
</protein>
<dbReference type="PANTHER" id="PTHR46638:SF1">
    <property type="entry name" value="CORRINOID ADENOSYLTRANSFERASE"/>
    <property type="match status" value="1"/>
</dbReference>
<dbReference type="RefSeq" id="WP_013175628.1">
    <property type="nucleotide sequence ID" value="NC_014220.1"/>
</dbReference>
<dbReference type="NCBIfam" id="NF004637">
    <property type="entry name" value="PRK05986.1"/>
    <property type="match status" value="1"/>
</dbReference>